<evidence type="ECO:0000313" key="1">
    <source>
        <dbReference type="EMBL" id="QJA93842.1"/>
    </source>
</evidence>
<sequence>MRKSLFRKLKSQNMSGNRYIRFCKFHESLIECIERRTKEEIEKQELEKRLVPVYSNNIGRVWSF</sequence>
<gene>
    <name evidence="1" type="ORF">MM415B04097_0004</name>
</gene>
<proteinExistence type="predicted"/>
<accession>A0A6M3LJR9</accession>
<dbReference type="AlphaFoldDB" id="A0A6M3LJR9"/>
<name>A0A6M3LJR9_9ZZZZ</name>
<dbReference type="EMBL" id="MT143182">
    <property type="protein sequence ID" value="QJA93842.1"/>
    <property type="molecule type" value="Genomic_DNA"/>
</dbReference>
<protein>
    <submittedName>
        <fullName evidence="1">Uncharacterized protein</fullName>
    </submittedName>
</protein>
<organism evidence="1">
    <name type="scientific">viral metagenome</name>
    <dbReference type="NCBI Taxonomy" id="1070528"/>
    <lineage>
        <taxon>unclassified sequences</taxon>
        <taxon>metagenomes</taxon>
        <taxon>organismal metagenomes</taxon>
    </lineage>
</organism>
<reference evidence="1" key="1">
    <citation type="submission" date="2020-03" db="EMBL/GenBank/DDBJ databases">
        <title>The deep terrestrial virosphere.</title>
        <authorList>
            <person name="Holmfeldt K."/>
            <person name="Nilsson E."/>
            <person name="Simone D."/>
            <person name="Lopez-Fernandez M."/>
            <person name="Wu X."/>
            <person name="de Brujin I."/>
            <person name="Lundin D."/>
            <person name="Andersson A."/>
            <person name="Bertilsson S."/>
            <person name="Dopson M."/>
        </authorList>
    </citation>
    <scope>NUCLEOTIDE SEQUENCE</scope>
    <source>
        <strain evidence="1">MM415B04097</strain>
    </source>
</reference>